<protein>
    <submittedName>
        <fullName evidence="1">Uncharacterized protein</fullName>
    </submittedName>
</protein>
<proteinExistence type="predicted"/>
<organism evidence="1 2">
    <name type="scientific">Kalanchoe fedtschenkoi</name>
    <name type="common">Lavender scallops</name>
    <name type="synonym">South American air plant</name>
    <dbReference type="NCBI Taxonomy" id="63787"/>
    <lineage>
        <taxon>Eukaryota</taxon>
        <taxon>Viridiplantae</taxon>
        <taxon>Streptophyta</taxon>
        <taxon>Embryophyta</taxon>
        <taxon>Tracheophyta</taxon>
        <taxon>Spermatophyta</taxon>
        <taxon>Magnoliopsida</taxon>
        <taxon>eudicotyledons</taxon>
        <taxon>Gunneridae</taxon>
        <taxon>Pentapetalae</taxon>
        <taxon>Saxifragales</taxon>
        <taxon>Crassulaceae</taxon>
        <taxon>Kalanchoe</taxon>
    </lineage>
</organism>
<dbReference type="AlphaFoldDB" id="A0A7N0R9U7"/>
<evidence type="ECO:0000313" key="1">
    <source>
        <dbReference type="EnsemblPlants" id="Kaladp0003s0064.1.v1.1.CDS.1"/>
    </source>
</evidence>
<accession>A0A7N0R9U7</accession>
<reference evidence="1" key="1">
    <citation type="submission" date="2021-01" db="UniProtKB">
        <authorList>
            <consortium name="EnsemblPlants"/>
        </authorList>
    </citation>
    <scope>IDENTIFICATION</scope>
</reference>
<dbReference type="Proteomes" id="UP000594263">
    <property type="component" value="Unplaced"/>
</dbReference>
<dbReference type="EnsemblPlants" id="Kaladp0003s0064.1.v1.1">
    <property type="protein sequence ID" value="Kaladp0003s0064.1.v1.1.CDS.1"/>
    <property type="gene ID" value="Kaladp0003s0064.v1.1"/>
</dbReference>
<sequence>MNLAYVGTSMRNLASKATFNIAIYTIWKERNRRIFKGEMTSLDKLKKEAEWELKITLSKIKRMKKTQKNMEWAASKGVTPEFYQKTRRLVN</sequence>
<dbReference type="Gramene" id="Kaladp0003s0064.1.v1.1">
    <property type="protein sequence ID" value="Kaladp0003s0064.1.v1.1.CDS.1"/>
    <property type="gene ID" value="Kaladp0003s0064.v1.1"/>
</dbReference>
<name>A0A7N0R9U7_KALFE</name>
<evidence type="ECO:0000313" key="2">
    <source>
        <dbReference type="Proteomes" id="UP000594263"/>
    </source>
</evidence>
<keyword evidence="2" id="KW-1185">Reference proteome</keyword>